<organism evidence="5 6">
    <name type="scientific">Anopheles melas</name>
    <dbReference type="NCBI Taxonomy" id="34690"/>
    <lineage>
        <taxon>Eukaryota</taxon>
        <taxon>Metazoa</taxon>
        <taxon>Ecdysozoa</taxon>
        <taxon>Arthropoda</taxon>
        <taxon>Hexapoda</taxon>
        <taxon>Insecta</taxon>
        <taxon>Pterygota</taxon>
        <taxon>Neoptera</taxon>
        <taxon>Endopterygota</taxon>
        <taxon>Diptera</taxon>
        <taxon>Nematocera</taxon>
        <taxon>Culicoidea</taxon>
        <taxon>Culicidae</taxon>
        <taxon>Anophelinae</taxon>
        <taxon>Anopheles</taxon>
    </lineage>
</organism>
<feature type="domain" description="AMP-binding enzyme C-terminal" evidence="4">
    <location>
        <begin position="460"/>
        <end position="525"/>
    </location>
</feature>
<evidence type="ECO:0008006" key="7">
    <source>
        <dbReference type="Google" id="ProtNLM"/>
    </source>
</evidence>
<comment type="subcellular location">
    <subcellularLocation>
        <location evidence="1">Peroxisome</location>
    </subcellularLocation>
</comment>
<dbReference type="InterPro" id="IPR000873">
    <property type="entry name" value="AMP-dep_synth/lig_dom"/>
</dbReference>
<proteinExistence type="predicted"/>
<dbReference type="GO" id="GO:0046949">
    <property type="term" value="P:fatty-acyl-CoA biosynthetic process"/>
    <property type="evidence" value="ECO:0007669"/>
    <property type="project" value="TreeGrafter"/>
</dbReference>
<name>A0A182TZJ8_9DIPT</name>
<dbReference type="GO" id="GO:0005777">
    <property type="term" value="C:peroxisome"/>
    <property type="evidence" value="ECO:0007669"/>
    <property type="project" value="UniProtKB-SubCell"/>
</dbReference>
<dbReference type="STRING" id="34690.A0A182TZJ8"/>
<dbReference type="Proteomes" id="UP000075902">
    <property type="component" value="Unassembled WGS sequence"/>
</dbReference>
<evidence type="ECO:0000259" key="3">
    <source>
        <dbReference type="Pfam" id="PF00501"/>
    </source>
</evidence>
<dbReference type="Gene3D" id="3.40.50.12780">
    <property type="entry name" value="N-terminal domain of ligase-like"/>
    <property type="match status" value="1"/>
</dbReference>
<feature type="domain" description="AMP-dependent synthetase/ligase" evidence="3">
    <location>
        <begin position="36"/>
        <end position="396"/>
    </location>
</feature>
<dbReference type="Pfam" id="PF13193">
    <property type="entry name" value="AMP-binding_C"/>
    <property type="match status" value="1"/>
</dbReference>
<dbReference type="GO" id="GO:0004467">
    <property type="term" value="F:long-chain fatty acid-CoA ligase activity"/>
    <property type="evidence" value="ECO:0007669"/>
    <property type="project" value="TreeGrafter"/>
</dbReference>
<dbReference type="FunFam" id="3.40.50.12780:FF:000025">
    <property type="entry name" value="luciferin 4-monooxygenase"/>
    <property type="match status" value="1"/>
</dbReference>
<dbReference type="PROSITE" id="PS00455">
    <property type="entry name" value="AMP_BINDING"/>
    <property type="match status" value="1"/>
</dbReference>
<dbReference type="InterPro" id="IPR025110">
    <property type="entry name" value="AMP-bd_C"/>
</dbReference>
<dbReference type="InterPro" id="IPR045851">
    <property type="entry name" value="AMP-bd_C_sf"/>
</dbReference>
<accession>A0A182TZJ8</accession>
<reference evidence="5" key="2">
    <citation type="submission" date="2020-05" db="UniProtKB">
        <authorList>
            <consortium name="EnsemblMetazoa"/>
        </authorList>
    </citation>
    <scope>IDENTIFICATION</scope>
    <source>
        <strain evidence="5">CM1001059</strain>
    </source>
</reference>
<dbReference type="PANTHER" id="PTHR24096">
    <property type="entry name" value="LONG-CHAIN-FATTY-ACID--COA LIGASE"/>
    <property type="match status" value="1"/>
</dbReference>
<evidence type="ECO:0000256" key="1">
    <source>
        <dbReference type="ARBA" id="ARBA00004275"/>
    </source>
</evidence>
<evidence type="ECO:0000259" key="4">
    <source>
        <dbReference type="Pfam" id="PF13193"/>
    </source>
</evidence>
<dbReference type="EnsemblMetazoa" id="AMEC011199-RA">
    <property type="protein sequence ID" value="AMEC011199-PA"/>
    <property type="gene ID" value="AMEC011199"/>
</dbReference>
<dbReference type="PANTHER" id="PTHR24096:SF353">
    <property type="entry name" value="GH16244P-RELATED"/>
    <property type="match status" value="1"/>
</dbReference>
<reference evidence="6" key="1">
    <citation type="submission" date="2014-01" db="EMBL/GenBank/DDBJ databases">
        <title>The Genome Sequence of Anopheles melas CM1001059_A (V2).</title>
        <authorList>
            <consortium name="The Broad Institute Genomics Platform"/>
            <person name="Neafsey D.E."/>
            <person name="Besansky N."/>
            <person name="Howell P."/>
            <person name="Walton C."/>
            <person name="Young S.K."/>
            <person name="Zeng Q."/>
            <person name="Gargeya S."/>
            <person name="Fitzgerald M."/>
            <person name="Haas B."/>
            <person name="Abouelleil A."/>
            <person name="Allen A.W."/>
            <person name="Alvarado L."/>
            <person name="Arachchi H.M."/>
            <person name="Berlin A.M."/>
            <person name="Chapman S.B."/>
            <person name="Gainer-Dewar J."/>
            <person name="Goldberg J."/>
            <person name="Griggs A."/>
            <person name="Gujja S."/>
            <person name="Hansen M."/>
            <person name="Howarth C."/>
            <person name="Imamovic A."/>
            <person name="Ireland A."/>
            <person name="Larimer J."/>
            <person name="McCowan C."/>
            <person name="Murphy C."/>
            <person name="Pearson M."/>
            <person name="Poon T.W."/>
            <person name="Priest M."/>
            <person name="Roberts A."/>
            <person name="Saif S."/>
            <person name="Shea T."/>
            <person name="Sisk P."/>
            <person name="Sykes S."/>
            <person name="Wortman J."/>
            <person name="Nusbaum C."/>
            <person name="Birren B."/>
        </authorList>
    </citation>
    <scope>NUCLEOTIDE SEQUENCE [LARGE SCALE GENOMIC DNA]</scope>
    <source>
        <strain evidence="6">CM1001059</strain>
    </source>
</reference>
<evidence type="ECO:0000256" key="2">
    <source>
        <dbReference type="ARBA" id="ARBA00023140"/>
    </source>
</evidence>
<dbReference type="InterPro" id="IPR020845">
    <property type="entry name" value="AMP-binding_CS"/>
</dbReference>
<dbReference type="Gene3D" id="3.30.300.30">
    <property type="match status" value="1"/>
</dbReference>
<dbReference type="InterPro" id="IPR042099">
    <property type="entry name" value="ANL_N_sf"/>
</dbReference>
<evidence type="ECO:0000313" key="6">
    <source>
        <dbReference type="Proteomes" id="UP000075902"/>
    </source>
</evidence>
<protein>
    <recommendedName>
        <fullName evidence="7">AMP-dependent synthetase/ligase domain-containing protein</fullName>
    </recommendedName>
</protein>
<evidence type="ECO:0000313" key="5">
    <source>
        <dbReference type="EnsemblMetazoa" id="AMEC011199-PA"/>
    </source>
</evidence>
<sequence>MSHVVFDERTKIWYGSPVAPLYNPAQGLGELLHRLLARTPTRIAQISADTGRSLTYQQLHLGCIRFAQSLTGSCGLARGDLVTLVARNGDQLAAIVFGCFMAAIPVNTLDPTFRAEDYEHMLRTVPPKAVICDGELVPVLKQALEAVAIAPQLIVIGKRVNGYPTVDDFLLPTGLEECFVPQHVEDPARELAIVLCSSGTTGLPKGVCLSHAICIAHTANLWRATDCERVLCFSSLYWVSGLGVLLNATTAGATRIITRQSFSPRLLIDLVEQYRITTLFMPPAQVLALLGEGTIGMADFSSVRLVLCGGGAVSGELKSSFEKYLPRRQAKFIVGYGLSEIGGGCFATAGPYKAGAVGTLNTGMEAKVVDQQGNCLAAGEEGELLVRGKFVFLEYYGNASETVQMLDREGWLHTGDIARYDEEGTFFVVDRRKDIIKYAGYQISPSELEATIMALFAGSVLMVCVTGIPVPGNDLPVALAVRQQEGTVLEGQDIVDGLAEVVADFKRLRGGVFFVDELPMTPSGKVVRRRCKEMAIALYEEREQQREEAESP</sequence>
<keyword evidence="2" id="KW-0576">Peroxisome</keyword>
<dbReference type="Pfam" id="PF00501">
    <property type="entry name" value="AMP-binding"/>
    <property type="match status" value="1"/>
</dbReference>
<dbReference type="SUPFAM" id="SSF56801">
    <property type="entry name" value="Acetyl-CoA synthetase-like"/>
    <property type="match status" value="1"/>
</dbReference>
<dbReference type="AlphaFoldDB" id="A0A182TZJ8"/>
<keyword evidence="6" id="KW-1185">Reference proteome</keyword>
<dbReference type="VEuPathDB" id="VectorBase:AMEC011199"/>